<sequence>MAAAGLEILVRYSVLLFRAWGAGSEPGGPRGTIDCDQNRFRPKLIRNDITGWSVQDWATHLTMERVARMRDTLTVILAGGRGSRLEPLTRDRAKPAVPFGGLYRIIDFVLSNCLNSDMRRLLLLTQYKAQSLDRHINMAWRNYFCRELGEFIDVVPPQQRIAGNWYSGTADAVYQNIYAIEREQPEHIVILAGDHIYKMNYGPMVDHHRKLDADITIGALRVRVDEARQFGVMQTDLDGRVIGFQEKPENPIATPEDPEFCLASMGIYVFNARFLYEQLCADATRMDSDHDFGKNIIPQAIDSHLVCAFPFLDENRKSDAYWRDVGTIDAYYEATMDLISIDPQLNLYDKHWPVRAFQPMLPPPKFVFGSEGISTRRGTAMDSLVCQGAIISGGSVARSVIGPGVRINSYSSVEDSILFDEVNVGRRSRLRRVIVDKGVSIPPETEIGFDPIADAERGFKVTESGLVVISRGELITPHCPAEPATVGQAGV</sequence>
<feature type="site" description="Could play a key role in the communication between the regulatory and the substrate sites" evidence="9">
    <location>
        <position position="165"/>
    </location>
</feature>
<feature type="binding site" evidence="9">
    <location>
        <position position="166"/>
    </location>
    <ligand>
        <name>alpha-D-glucose 1-phosphate</name>
        <dbReference type="ChEBI" id="CHEBI:58601"/>
    </ligand>
</feature>
<dbReference type="PROSITE" id="PS00808">
    <property type="entry name" value="ADP_GLC_PYROPHOSPH_1"/>
    <property type="match status" value="1"/>
</dbReference>
<keyword evidence="13" id="KW-1185">Reference proteome</keyword>
<evidence type="ECO:0000313" key="12">
    <source>
        <dbReference type="EMBL" id="QDV88230.1"/>
    </source>
</evidence>
<keyword evidence="6 9" id="KW-0067">ATP-binding</keyword>
<comment type="catalytic activity">
    <reaction evidence="9">
        <text>alpha-D-glucose 1-phosphate + ATP + H(+) = ADP-alpha-D-glucose + diphosphate</text>
        <dbReference type="Rhea" id="RHEA:12120"/>
        <dbReference type="ChEBI" id="CHEBI:15378"/>
        <dbReference type="ChEBI" id="CHEBI:30616"/>
        <dbReference type="ChEBI" id="CHEBI:33019"/>
        <dbReference type="ChEBI" id="CHEBI:57498"/>
        <dbReference type="ChEBI" id="CHEBI:58601"/>
        <dbReference type="EC" id="2.7.7.27"/>
    </reaction>
</comment>
<comment type="similarity">
    <text evidence="1 9">Belongs to the bacterial/plant glucose-1-phosphate adenylyltransferase family.</text>
</comment>
<keyword evidence="4 9" id="KW-0548">Nucleotidyltransferase</keyword>
<dbReference type="SUPFAM" id="SSF51161">
    <property type="entry name" value="Trimeric LpxA-like enzymes"/>
    <property type="match status" value="1"/>
</dbReference>
<dbReference type="NCBIfam" id="TIGR02091">
    <property type="entry name" value="glgC"/>
    <property type="match status" value="1"/>
</dbReference>
<keyword evidence="8 9" id="KW-0119">Carbohydrate metabolism</keyword>
<evidence type="ECO:0000256" key="4">
    <source>
        <dbReference type="ARBA" id="ARBA00022695"/>
    </source>
</evidence>
<dbReference type="Pfam" id="PF24894">
    <property type="entry name" value="Hexapep_GlmU"/>
    <property type="match status" value="1"/>
</dbReference>
<dbReference type="InterPro" id="IPR056818">
    <property type="entry name" value="GlmU/GlgC-like_hexapep"/>
</dbReference>
<evidence type="ECO:0000256" key="8">
    <source>
        <dbReference type="ARBA" id="ARBA00023277"/>
    </source>
</evidence>
<feature type="binding site" evidence="9">
    <location>
        <position position="231"/>
    </location>
    <ligand>
        <name>alpha-D-glucose 1-phosphate</name>
        <dbReference type="ChEBI" id="CHEBI:58601"/>
    </ligand>
</feature>
<dbReference type="CDD" id="cd04651">
    <property type="entry name" value="LbH_G1P_AT_C"/>
    <property type="match status" value="1"/>
</dbReference>
<evidence type="ECO:0000256" key="7">
    <source>
        <dbReference type="ARBA" id="ARBA00023056"/>
    </source>
</evidence>
<dbReference type="PANTHER" id="PTHR43523:SF2">
    <property type="entry name" value="GLUCOSE-1-PHOSPHATE ADENYLYLTRANSFERASE"/>
    <property type="match status" value="1"/>
</dbReference>
<comment type="pathway">
    <text evidence="9">Glycan biosynthesis; glycogen biosynthesis.</text>
</comment>
<evidence type="ECO:0000256" key="6">
    <source>
        <dbReference type="ARBA" id="ARBA00022840"/>
    </source>
</evidence>
<dbReference type="InterPro" id="IPR011004">
    <property type="entry name" value="Trimer_LpxA-like_sf"/>
</dbReference>
<keyword evidence="7 9" id="KW-0320">Glycogen biosynthesis</keyword>
<dbReference type="NCBIfam" id="NF001947">
    <property type="entry name" value="PRK00725.1"/>
    <property type="match status" value="1"/>
</dbReference>
<dbReference type="HAMAP" id="MF_00624">
    <property type="entry name" value="GlgC"/>
    <property type="match status" value="1"/>
</dbReference>
<dbReference type="EC" id="2.7.7.27" evidence="9"/>
<dbReference type="Proteomes" id="UP000318081">
    <property type="component" value="Chromosome"/>
</dbReference>
<dbReference type="PROSITE" id="PS00810">
    <property type="entry name" value="ADP_GLC_PYROPHOSPH_3"/>
    <property type="match status" value="1"/>
</dbReference>
<evidence type="ECO:0000256" key="3">
    <source>
        <dbReference type="ARBA" id="ARBA00022679"/>
    </source>
</evidence>
<dbReference type="EMBL" id="CP036432">
    <property type="protein sequence ID" value="QDV88230.1"/>
    <property type="molecule type" value="Genomic_DNA"/>
</dbReference>
<evidence type="ECO:0000259" key="11">
    <source>
        <dbReference type="Pfam" id="PF24894"/>
    </source>
</evidence>
<dbReference type="Gene3D" id="2.160.10.10">
    <property type="entry name" value="Hexapeptide repeat proteins"/>
    <property type="match status" value="1"/>
</dbReference>
<evidence type="ECO:0000256" key="9">
    <source>
        <dbReference type="HAMAP-Rule" id="MF_00624"/>
    </source>
</evidence>
<keyword evidence="2 9" id="KW-0321">Glycogen metabolism</keyword>
<evidence type="ECO:0000256" key="1">
    <source>
        <dbReference type="ARBA" id="ARBA00010443"/>
    </source>
</evidence>
<keyword evidence="5 9" id="KW-0547">Nucleotide-binding</keyword>
<proteinExistence type="inferred from homology"/>
<dbReference type="CDD" id="cd02508">
    <property type="entry name" value="ADP_Glucose_PP"/>
    <property type="match status" value="1"/>
</dbReference>
<evidence type="ECO:0000256" key="2">
    <source>
        <dbReference type="ARBA" id="ARBA00022600"/>
    </source>
</evidence>
<comment type="subunit">
    <text evidence="9">Homotetramer.</text>
</comment>
<protein>
    <recommendedName>
        <fullName evidence="9">Glucose-1-phosphate adenylyltransferase</fullName>
        <ecNumber evidence="9">2.7.7.27</ecNumber>
    </recommendedName>
    <alternativeName>
        <fullName evidence="9">ADP-glucose pyrophosphorylase</fullName>
        <shortName evidence="9">ADPGlc PPase</shortName>
    </alternativeName>
    <alternativeName>
        <fullName evidence="9">ADP-glucose synthase</fullName>
    </alternativeName>
</protein>
<feature type="domain" description="Nucleotidyl transferase" evidence="10">
    <location>
        <begin position="74"/>
        <end position="338"/>
    </location>
</feature>
<reference evidence="12 13" key="1">
    <citation type="submission" date="2019-02" db="EMBL/GenBank/DDBJ databases">
        <title>Deep-cultivation of Planctomycetes and their phenomic and genomic characterization uncovers novel biology.</title>
        <authorList>
            <person name="Wiegand S."/>
            <person name="Jogler M."/>
            <person name="Boedeker C."/>
            <person name="Pinto D."/>
            <person name="Vollmers J."/>
            <person name="Rivas-Marin E."/>
            <person name="Kohn T."/>
            <person name="Peeters S.H."/>
            <person name="Heuer A."/>
            <person name="Rast P."/>
            <person name="Oberbeckmann S."/>
            <person name="Bunk B."/>
            <person name="Jeske O."/>
            <person name="Meyerdierks A."/>
            <person name="Storesund J.E."/>
            <person name="Kallscheuer N."/>
            <person name="Luecker S."/>
            <person name="Lage O.M."/>
            <person name="Pohl T."/>
            <person name="Merkel B.J."/>
            <person name="Hornburger P."/>
            <person name="Mueller R.-W."/>
            <person name="Bruemmer F."/>
            <person name="Labrenz M."/>
            <person name="Spormann A.M."/>
            <person name="Op den Camp H."/>
            <person name="Overmann J."/>
            <person name="Amann R."/>
            <person name="Jetten M.S.M."/>
            <person name="Mascher T."/>
            <person name="Medema M.H."/>
            <person name="Devos D.P."/>
            <person name="Kaster A.-K."/>
            <person name="Ovreas L."/>
            <person name="Rohde M."/>
            <person name="Galperin M.Y."/>
            <person name="Jogler C."/>
        </authorList>
    </citation>
    <scope>NUCLEOTIDE SEQUENCE [LARGE SCALE GENOMIC DNA]</scope>
    <source>
        <strain evidence="12 13">TBK1r</strain>
    </source>
</reference>
<dbReference type="InterPro" id="IPR023049">
    <property type="entry name" value="GlgC_bac"/>
</dbReference>
<evidence type="ECO:0000256" key="5">
    <source>
        <dbReference type="ARBA" id="ARBA00022741"/>
    </source>
</evidence>
<feature type="domain" description="Glucose-1-phosphate adenylyltransferase/Bifunctional protein GlmU-like C-terminal hexapeptide" evidence="11">
    <location>
        <begin position="362"/>
        <end position="469"/>
    </location>
</feature>
<organism evidence="12 13">
    <name type="scientific">Stieleria magnilauensis</name>
    <dbReference type="NCBI Taxonomy" id="2527963"/>
    <lineage>
        <taxon>Bacteria</taxon>
        <taxon>Pseudomonadati</taxon>
        <taxon>Planctomycetota</taxon>
        <taxon>Planctomycetia</taxon>
        <taxon>Pirellulales</taxon>
        <taxon>Pirellulaceae</taxon>
        <taxon>Stieleria</taxon>
    </lineage>
</organism>
<accession>A0ABX5Y1T0</accession>
<dbReference type="PROSITE" id="PS00809">
    <property type="entry name" value="ADP_GLC_PYROPHOSPH_2"/>
    <property type="match status" value="1"/>
</dbReference>
<dbReference type="InterPro" id="IPR005835">
    <property type="entry name" value="NTP_transferase_dom"/>
</dbReference>
<dbReference type="Pfam" id="PF00483">
    <property type="entry name" value="NTP_transferase"/>
    <property type="match status" value="1"/>
</dbReference>
<name>A0ABX5Y1T0_9BACT</name>
<feature type="binding site" evidence="9">
    <location>
        <begin position="246"/>
        <end position="247"/>
    </location>
    <ligand>
        <name>alpha-D-glucose 1-phosphate</name>
        <dbReference type="ChEBI" id="CHEBI:58601"/>
    </ligand>
</feature>
<dbReference type="NCBIfam" id="NF002023">
    <property type="entry name" value="PRK00844.1"/>
    <property type="match status" value="1"/>
</dbReference>
<evidence type="ECO:0000259" key="10">
    <source>
        <dbReference type="Pfam" id="PF00483"/>
    </source>
</evidence>
<dbReference type="Gene3D" id="3.90.550.10">
    <property type="entry name" value="Spore Coat Polysaccharide Biosynthesis Protein SpsA, Chain A"/>
    <property type="match status" value="1"/>
</dbReference>
<dbReference type="GO" id="GO:0008878">
    <property type="term" value="F:glucose-1-phosphate adenylyltransferase activity"/>
    <property type="evidence" value="ECO:0007669"/>
    <property type="project" value="UniProtKB-EC"/>
</dbReference>
<gene>
    <name evidence="12" type="primary">glgC_2</name>
    <name evidence="9" type="synonym">glgC</name>
    <name evidence="12" type="ORF">TBK1r_72620</name>
</gene>
<dbReference type="InterPro" id="IPR005836">
    <property type="entry name" value="ADP_Glu_pyroP_CS"/>
</dbReference>
<dbReference type="SUPFAM" id="SSF53448">
    <property type="entry name" value="Nucleotide-diphospho-sugar transferases"/>
    <property type="match status" value="1"/>
</dbReference>
<feature type="binding site" evidence="9">
    <location>
        <position position="264"/>
    </location>
    <ligand>
        <name>alpha-D-glucose 1-phosphate</name>
        <dbReference type="ChEBI" id="CHEBI:58601"/>
    </ligand>
</feature>
<dbReference type="InterPro" id="IPR011831">
    <property type="entry name" value="ADP-Glc_PPase"/>
</dbReference>
<feature type="site" description="Could play a key role in the communication between the regulatory and the substrate sites" evidence="9">
    <location>
        <position position="126"/>
    </location>
</feature>
<keyword evidence="3 9" id="KW-0808">Transferase</keyword>
<dbReference type="PANTHER" id="PTHR43523">
    <property type="entry name" value="GLUCOSE-1-PHOSPHATE ADENYLYLTRANSFERASE-RELATED"/>
    <property type="match status" value="1"/>
</dbReference>
<evidence type="ECO:0000313" key="13">
    <source>
        <dbReference type="Proteomes" id="UP000318081"/>
    </source>
</evidence>
<dbReference type="InterPro" id="IPR029044">
    <property type="entry name" value="Nucleotide-diphossugar_trans"/>
</dbReference>
<comment type="function">
    <text evidence="9">Involved in the biosynthesis of ADP-glucose, a building block required for the elongation reactions to produce glycogen. Catalyzes the reaction between ATP and alpha-D-glucose 1-phosphate (G1P) to produce pyrophosphate and ADP-Glc.</text>
</comment>